<evidence type="ECO:0000256" key="2">
    <source>
        <dbReference type="ARBA" id="ARBA00022598"/>
    </source>
</evidence>
<dbReference type="PROSITE" id="PS51987">
    <property type="entry name" value="GS_CATALYTIC"/>
    <property type="match status" value="1"/>
</dbReference>
<proteinExistence type="inferred from homology"/>
<dbReference type="SUPFAM" id="SSF54368">
    <property type="entry name" value="Glutamine synthetase, N-terminal domain"/>
    <property type="match status" value="1"/>
</dbReference>
<evidence type="ECO:0000259" key="5">
    <source>
        <dbReference type="PROSITE" id="PS51987"/>
    </source>
</evidence>
<reference evidence="6" key="1">
    <citation type="submission" date="2022-09" db="EMBL/GenBank/DDBJ databases">
        <title>Fusarium specimens isolated from Avocado Roots.</title>
        <authorList>
            <person name="Stajich J."/>
            <person name="Roper C."/>
            <person name="Heimlech-Rivalta G."/>
        </authorList>
    </citation>
    <scope>NUCLEOTIDE SEQUENCE</scope>
    <source>
        <strain evidence="6">CF00095</strain>
    </source>
</reference>
<dbReference type="PANTHER" id="PTHR43785:SF2">
    <property type="entry name" value="TYPE-1 GLUTAMINE SYNTHETASE 1"/>
    <property type="match status" value="1"/>
</dbReference>
<dbReference type="PANTHER" id="PTHR43785">
    <property type="entry name" value="GAMMA-GLUTAMYLPUTRESCINE SYNTHETASE"/>
    <property type="match status" value="1"/>
</dbReference>
<dbReference type="Gene3D" id="3.30.590.10">
    <property type="entry name" value="Glutamine synthetase/guanido kinase, catalytic domain"/>
    <property type="match status" value="1"/>
</dbReference>
<dbReference type="Proteomes" id="UP001152024">
    <property type="component" value="Unassembled WGS sequence"/>
</dbReference>
<evidence type="ECO:0000313" key="7">
    <source>
        <dbReference type="Proteomes" id="UP001152024"/>
    </source>
</evidence>
<evidence type="ECO:0000256" key="4">
    <source>
        <dbReference type="RuleBase" id="RU000384"/>
    </source>
</evidence>
<comment type="similarity">
    <text evidence="3 4">Belongs to the glutamine synthetase family.</text>
</comment>
<feature type="domain" description="GS catalytic" evidence="5">
    <location>
        <begin position="124"/>
        <end position="445"/>
    </location>
</feature>
<evidence type="ECO:0000313" key="6">
    <source>
        <dbReference type="EMBL" id="KAJ4135092.1"/>
    </source>
</evidence>
<keyword evidence="7" id="KW-1185">Reference proteome</keyword>
<sequence length="445" mass="49358">MSSTLLTARTSGQETLANEFFQKNGAVKYVHLQWLDYSGVLRTRIITLATAKDIAAGNMRYSLAQNCMVIPVSTAPACFPDGIEDWRLLPDWSSVRLCGYRHTHATVQCFLAHMGLEDPFARCPRHLLSLAVDDLSIHPAKALVGFEIEFVLLDQDNNAARSMDQTVGYSMTAGLRTKNMDIIEKIVDTLEISGIGTYHFHVEGVDQFEIALSPLPPVEAVDSLMVAQETIRTITLHHGLRGTLAPKPILKGPKSGLHAHLSLYGGFTAMSDHFLAGALAKMRALCAFGLANFDSYDRVAGDCAGEWVGFGTGNKDLPIRRVHDNRWEFRALDATANTYLFMATLLYSGAHGMVAKLQPKSQDCQVVPSALSYEEAKMKLGELGITESVPNSLAESLAALKEDKDIERWIGKELLTQYSRVKEKEVEYFGKMTEEERRLKFVSYF</sequence>
<evidence type="ECO:0000256" key="1">
    <source>
        <dbReference type="ARBA" id="ARBA00021364"/>
    </source>
</evidence>
<protein>
    <recommendedName>
        <fullName evidence="1">Glutamine synthetase</fullName>
    </recommendedName>
</protein>
<organism evidence="6 7">
    <name type="scientific">Fusarium equiseti</name>
    <name type="common">Fusarium scirpi</name>
    <dbReference type="NCBI Taxonomy" id="61235"/>
    <lineage>
        <taxon>Eukaryota</taxon>
        <taxon>Fungi</taxon>
        <taxon>Dikarya</taxon>
        <taxon>Ascomycota</taxon>
        <taxon>Pezizomycotina</taxon>
        <taxon>Sordariomycetes</taxon>
        <taxon>Hypocreomycetidae</taxon>
        <taxon>Hypocreales</taxon>
        <taxon>Nectriaceae</taxon>
        <taxon>Fusarium</taxon>
        <taxon>Fusarium incarnatum-equiseti species complex</taxon>
    </lineage>
</organism>
<evidence type="ECO:0000256" key="3">
    <source>
        <dbReference type="PROSITE-ProRule" id="PRU01331"/>
    </source>
</evidence>
<dbReference type="EMBL" id="JAOQBH010000006">
    <property type="protein sequence ID" value="KAJ4135092.1"/>
    <property type="molecule type" value="Genomic_DNA"/>
</dbReference>
<dbReference type="Gene3D" id="3.10.20.70">
    <property type="entry name" value="Glutamine synthetase, N-terminal domain"/>
    <property type="match status" value="1"/>
</dbReference>
<keyword evidence="2" id="KW-0436">Ligase</keyword>
<comment type="caution">
    <text evidence="6">The sequence shown here is derived from an EMBL/GenBank/DDBJ whole genome shotgun (WGS) entry which is preliminary data.</text>
</comment>
<gene>
    <name evidence="6" type="ORF">NW768_004707</name>
</gene>
<accession>A0ABQ8RH31</accession>
<dbReference type="InterPro" id="IPR036651">
    <property type="entry name" value="Gln_synt_N_sf"/>
</dbReference>
<dbReference type="SMART" id="SM01230">
    <property type="entry name" value="Gln-synt_C"/>
    <property type="match status" value="1"/>
</dbReference>
<name>A0ABQ8RH31_FUSEQ</name>
<dbReference type="InterPro" id="IPR008146">
    <property type="entry name" value="Gln_synth_cat_dom"/>
</dbReference>
<dbReference type="SUPFAM" id="SSF55931">
    <property type="entry name" value="Glutamine synthetase/guanido kinase"/>
    <property type="match status" value="1"/>
</dbReference>
<dbReference type="InterPro" id="IPR014746">
    <property type="entry name" value="Gln_synth/guanido_kin_cat_dom"/>
</dbReference>
<dbReference type="Pfam" id="PF00120">
    <property type="entry name" value="Gln-synt_C"/>
    <property type="match status" value="1"/>
</dbReference>